<evidence type="ECO:0000313" key="2">
    <source>
        <dbReference type="EMBL" id="GAG05714.1"/>
    </source>
</evidence>
<reference evidence="2" key="1">
    <citation type="journal article" date="2014" name="Front. Microbiol.">
        <title>High frequency of phylogenetically diverse reductive dehalogenase-homologous genes in deep subseafloor sedimentary metagenomes.</title>
        <authorList>
            <person name="Kawai M."/>
            <person name="Futagami T."/>
            <person name="Toyoda A."/>
            <person name="Takaki Y."/>
            <person name="Nishi S."/>
            <person name="Hori S."/>
            <person name="Arai W."/>
            <person name="Tsubouchi T."/>
            <person name="Morono Y."/>
            <person name="Uchiyama I."/>
            <person name="Ito T."/>
            <person name="Fujiyama A."/>
            <person name="Inagaki F."/>
            <person name="Takami H."/>
        </authorList>
    </citation>
    <scope>NUCLEOTIDE SEQUENCE</scope>
    <source>
        <strain evidence="2">Expedition CK06-06</strain>
    </source>
</reference>
<organism evidence="2">
    <name type="scientific">marine sediment metagenome</name>
    <dbReference type="NCBI Taxonomy" id="412755"/>
    <lineage>
        <taxon>unclassified sequences</taxon>
        <taxon>metagenomes</taxon>
        <taxon>ecological metagenomes</taxon>
    </lineage>
</organism>
<accession>X0UIV8</accession>
<feature type="non-terminal residue" evidence="2">
    <location>
        <position position="1"/>
    </location>
</feature>
<gene>
    <name evidence="2" type="ORF">S01H1_32760</name>
</gene>
<feature type="region of interest" description="Disordered" evidence="1">
    <location>
        <begin position="1"/>
        <end position="41"/>
    </location>
</feature>
<name>X0UIV8_9ZZZZ</name>
<evidence type="ECO:0000256" key="1">
    <source>
        <dbReference type="SAM" id="MobiDB-lite"/>
    </source>
</evidence>
<comment type="caution">
    <text evidence="2">The sequence shown here is derived from an EMBL/GenBank/DDBJ whole genome shotgun (WGS) entry which is preliminary data.</text>
</comment>
<protein>
    <submittedName>
        <fullName evidence="2">Uncharacterized protein</fullName>
    </submittedName>
</protein>
<proteinExistence type="predicted"/>
<dbReference type="AlphaFoldDB" id="X0UIV8"/>
<sequence length="41" mass="4552">TDHGRGYRGSASRDKEKPPDEQKPPVKKKDGETASKGEQKK</sequence>
<dbReference type="EMBL" id="BARS01020304">
    <property type="protein sequence ID" value="GAG05714.1"/>
    <property type="molecule type" value="Genomic_DNA"/>
</dbReference>